<keyword evidence="3" id="KW-1185">Reference proteome</keyword>
<keyword evidence="1" id="KW-1133">Transmembrane helix</keyword>
<dbReference type="RefSeq" id="WP_089374097.1">
    <property type="nucleotide sequence ID" value="NZ_BMEP01000005.1"/>
</dbReference>
<reference evidence="2 3" key="1">
    <citation type="submission" date="2017-06" db="EMBL/GenBank/DDBJ databases">
        <authorList>
            <person name="Kim H.J."/>
            <person name="Triplett B.A."/>
        </authorList>
    </citation>
    <scope>NUCLEOTIDE SEQUENCE [LARGE SCALE GENOMIC DNA]</scope>
    <source>
        <strain evidence="2 3">DSM 25597</strain>
    </source>
</reference>
<proteinExistence type="predicted"/>
<feature type="transmembrane region" description="Helical" evidence="1">
    <location>
        <begin position="70"/>
        <end position="90"/>
    </location>
</feature>
<dbReference type="AlphaFoldDB" id="A0A239E972"/>
<organism evidence="2 3">
    <name type="scientific">Dokdonia pacifica</name>
    <dbReference type="NCBI Taxonomy" id="1627892"/>
    <lineage>
        <taxon>Bacteria</taxon>
        <taxon>Pseudomonadati</taxon>
        <taxon>Bacteroidota</taxon>
        <taxon>Flavobacteriia</taxon>
        <taxon>Flavobacteriales</taxon>
        <taxon>Flavobacteriaceae</taxon>
        <taxon>Dokdonia</taxon>
    </lineage>
</organism>
<evidence type="ECO:0008006" key="4">
    <source>
        <dbReference type="Google" id="ProtNLM"/>
    </source>
</evidence>
<keyword evidence="1" id="KW-0812">Transmembrane</keyword>
<accession>A0A239E972</accession>
<keyword evidence="1" id="KW-0472">Membrane</keyword>
<dbReference type="EMBL" id="FZNY01000015">
    <property type="protein sequence ID" value="SNS41167.1"/>
    <property type="molecule type" value="Genomic_DNA"/>
</dbReference>
<name>A0A239E972_9FLAO</name>
<dbReference type="Proteomes" id="UP000198379">
    <property type="component" value="Unassembled WGS sequence"/>
</dbReference>
<sequence length="97" mass="11489">MGPIKFTLIKKLKTNNRFNYTPRYYDGKDDVDETKYTTKIDAYSESYNKNDFSSHWNEARKSSRTRNNSGLNSTILIIITILTFIFLWIIDFDLSIF</sequence>
<evidence type="ECO:0000313" key="3">
    <source>
        <dbReference type="Proteomes" id="UP000198379"/>
    </source>
</evidence>
<gene>
    <name evidence="2" type="ORF">SAMN06265376_11515</name>
</gene>
<protein>
    <recommendedName>
        <fullName evidence="4">Riboflavin synthase subunit beta</fullName>
    </recommendedName>
</protein>
<evidence type="ECO:0000256" key="1">
    <source>
        <dbReference type="SAM" id="Phobius"/>
    </source>
</evidence>
<dbReference type="OrthoDB" id="1139505at2"/>
<evidence type="ECO:0000313" key="2">
    <source>
        <dbReference type="EMBL" id="SNS41167.1"/>
    </source>
</evidence>